<dbReference type="EC" id="2.5.1.99" evidence="1"/>
<organism evidence="1 2">
    <name type="scientific">Andreesenia angusta</name>
    <dbReference type="NCBI Taxonomy" id="39480"/>
    <lineage>
        <taxon>Bacteria</taxon>
        <taxon>Bacillati</taxon>
        <taxon>Bacillota</taxon>
        <taxon>Tissierellia</taxon>
        <taxon>Tissierellales</taxon>
        <taxon>Gottschalkiaceae</taxon>
        <taxon>Andreesenia</taxon>
    </lineage>
</organism>
<dbReference type="InterPro" id="IPR002060">
    <property type="entry name" value="Squ/phyt_synthse"/>
</dbReference>
<dbReference type="SFLD" id="SFLDG01018">
    <property type="entry name" value="Squalene/Phytoene_Synthase_Lik"/>
    <property type="match status" value="1"/>
</dbReference>
<dbReference type="Proteomes" id="UP000180254">
    <property type="component" value="Unassembled WGS sequence"/>
</dbReference>
<evidence type="ECO:0000313" key="2">
    <source>
        <dbReference type="Proteomes" id="UP000180254"/>
    </source>
</evidence>
<accession>A0A1S1VA35</accession>
<dbReference type="AlphaFoldDB" id="A0A1S1VA35"/>
<sequence>MTLEADYEYCRNIIMENSKTFYKAFSKLPERKRNAIYSVYAYCRTSDDIIDEENDLDKLMEYREELRLFQEGKEKDSPIWRTLRDVFQNYEMSIEPFYDMLEGQYRDAHFKNIETESELDSYCYYVAGTVGLMVIPILSEKHHAELRETAVMLGKAMQITNILRDVGEDNRKGRIYLSKEKLDKHGYSEEELKSGIIDSRFIALWEDYAGEAENLYEAVKSKYHLFDSDSLRPVKLASEYYRAILDGVRKNKYDCFSKRAYVSDFRKLRMALKIAIGR</sequence>
<dbReference type="EMBL" id="MKIE01000001">
    <property type="protein sequence ID" value="OHW63471.1"/>
    <property type="molecule type" value="Genomic_DNA"/>
</dbReference>
<dbReference type="GO" id="GO:0051996">
    <property type="term" value="F:squalene synthase [NAD(P)H] activity"/>
    <property type="evidence" value="ECO:0007669"/>
    <property type="project" value="InterPro"/>
</dbReference>
<comment type="caution">
    <text evidence="1">The sequence shown here is derived from an EMBL/GenBank/DDBJ whole genome shotgun (WGS) entry which is preliminary data.</text>
</comment>
<keyword evidence="1" id="KW-0808">Transferase</keyword>
<dbReference type="SFLD" id="SFLDS00005">
    <property type="entry name" value="Isoprenoid_Synthase_Type_I"/>
    <property type="match status" value="1"/>
</dbReference>
<dbReference type="CDD" id="cd00683">
    <property type="entry name" value="Trans_IPPS_HH"/>
    <property type="match status" value="1"/>
</dbReference>
<gene>
    <name evidence="1" type="primary">crtB</name>
    <name evidence="1" type="ORF">EUAN_03350</name>
</gene>
<dbReference type="PANTHER" id="PTHR31480">
    <property type="entry name" value="BIFUNCTIONAL LYCOPENE CYCLASE/PHYTOENE SYNTHASE"/>
    <property type="match status" value="1"/>
</dbReference>
<dbReference type="SUPFAM" id="SSF48576">
    <property type="entry name" value="Terpenoid synthases"/>
    <property type="match status" value="1"/>
</dbReference>
<name>A0A1S1VA35_9FIRM</name>
<protein>
    <submittedName>
        <fullName evidence="1">All-trans-phytoene synthase</fullName>
        <ecNumber evidence="1">2.5.1.99</ecNumber>
    </submittedName>
</protein>
<evidence type="ECO:0000313" key="1">
    <source>
        <dbReference type="EMBL" id="OHW63471.1"/>
    </source>
</evidence>
<dbReference type="GO" id="GO:0016114">
    <property type="term" value="P:terpenoid biosynthetic process"/>
    <property type="evidence" value="ECO:0007669"/>
    <property type="project" value="UniProtKB-ARBA"/>
</dbReference>
<reference evidence="1 2" key="1">
    <citation type="submission" date="2016-09" db="EMBL/GenBank/DDBJ databases">
        <title>Genome sequence of Eubacterium angustum.</title>
        <authorList>
            <person name="Poehlein A."/>
            <person name="Daniel R."/>
        </authorList>
    </citation>
    <scope>NUCLEOTIDE SEQUENCE [LARGE SCALE GENOMIC DNA]</scope>
    <source>
        <strain evidence="1 2">DSM 1989</strain>
    </source>
</reference>
<dbReference type="GO" id="GO:0004311">
    <property type="term" value="F:geranylgeranyl diphosphate synthase activity"/>
    <property type="evidence" value="ECO:0007669"/>
    <property type="project" value="InterPro"/>
</dbReference>
<dbReference type="InterPro" id="IPR008949">
    <property type="entry name" value="Isoprenoid_synthase_dom_sf"/>
</dbReference>
<dbReference type="SFLD" id="SFLDG01212">
    <property type="entry name" value="Phytoene_synthase_like"/>
    <property type="match status" value="1"/>
</dbReference>
<dbReference type="Pfam" id="PF00494">
    <property type="entry name" value="SQS_PSY"/>
    <property type="match status" value="1"/>
</dbReference>
<proteinExistence type="predicted"/>
<dbReference type="InterPro" id="IPR033904">
    <property type="entry name" value="Trans_IPPS_HH"/>
</dbReference>
<dbReference type="InterPro" id="IPR044843">
    <property type="entry name" value="Trans_IPPS_bact-type"/>
</dbReference>
<dbReference type="Gene3D" id="1.10.600.10">
    <property type="entry name" value="Farnesyl Diphosphate Synthase"/>
    <property type="match status" value="1"/>
</dbReference>
<dbReference type="STRING" id="39480.EUAN_03350"/>
<keyword evidence="2" id="KW-1185">Reference proteome</keyword>